<dbReference type="InterPro" id="IPR036397">
    <property type="entry name" value="RNaseH_sf"/>
</dbReference>
<dbReference type="InterPro" id="IPR043502">
    <property type="entry name" value="DNA/RNA_pol_sf"/>
</dbReference>
<evidence type="ECO:0000259" key="2">
    <source>
        <dbReference type="SMART" id="SM00482"/>
    </source>
</evidence>
<sequence>MLEYGNGGRLVQHIDELPDLLDSEHLFLDFETTSGNPKLDSLNPWHSCDVLGICITADEIPGAWYVPVGHRKENLPKDAVYPWLRWIIGTCENWVNHHVKYDAHVFENCIGGDLHCDLVDTIVLAKIVDSDRIMRGGYGLDALSKAWLDEDISRLKKVFEHFLERMNKDWGVVPPDLMGEYGCQDVITNRRLYKYILSRIPEQCQEVVKTEIQVTRVLFDIEQKGMRINPTQLKIKEYQTLNRLLQIDVELTEIVGRSFNPVSPTDCFEVLCGTYGLPVLSWTNEDDKTGTKPHNPSFDKAALVQYAHHPHAPKGVVPLIQEYRSLSTLNSLFLGPYQELHNDCILHGTYNQVVRTGRMSGKEPNFQQLNKTAKELILPPEGYSFLSCDYSQIEFRIIVHYINDETCIRAYNENPNTDFHAWVAEMVGITRGPGKTLNLSMAFGMGKKKATERLAANADVVGKIQAEVDGMLLNESEVAPMFDLLCKQRAEDVYKTYHETLPNLKRTSNSAASALRKRGYVWNLYGRHRHLPRKVAHIAFNTLCQSTAADLMKERVVALHAELQGTPIYIVALVHDDVVMCLPTKLLEDKHLIPTILNLLENPRIKLRVPIRCSAGYSDKNWKGAGLAAKNIDYGLEDVVDFERWRTTRPLRGP</sequence>
<dbReference type="GO" id="GO:0003887">
    <property type="term" value="F:DNA-directed DNA polymerase activity"/>
    <property type="evidence" value="ECO:0007669"/>
    <property type="project" value="InterPro"/>
</dbReference>
<gene>
    <name evidence="3" type="ORF">LCGC14_0357360</name>
</gene>
<dbReference type="SUPFAM" id="SSF53098">
    <property type="entry name" value="Ribonuclease H-like"/>
    <property type="match status" value="1"/>
</dbReference>
<dbReference type="PANTHER" id="PTHR10133:SF27">
    <property type="entry name" value="DNA POLYMERASE NU"/>
    <property type="match status" value="1"/>
</dbReference>
<proteinExistence type="predicted"/>
<name>A0A0F9TS49_9ZZZZ</name>
<dbReference type="Gene3D" id="1.20.1060.10">
    <property type="entry name" value="Taq DNA Polymerase, Chain T, domain 4"/>
    <property type="match status" value="1"/>
</dbReference>
<dbReference type="EMBL" id="LAZR01000274">
    <property type="protein sequence ID" value="KKN77762.1"/>
    <property type="molecule type" value="Genomic_DNA"/>
</dbReference>
<organism evidence="3">
    <name type="scientific">marine sediment metagenome</name>
    <dbReference type="NCBI Taxonomy" id="412755"/>
    <lineage>
        <taxon>unclassified sequences</taxon>
        <taxon>metagenomes</taxon>
        <taxon>ecological metagenomes</taxon>
    </lineage>
</organism>
<evidence type="ECO:0000256" key="1">
    <source>
        <dbReference type="ARBA" id="ARBA00022705"/>
    </source>
</evidence>
<evidence type="ECO:0000313" key="3">
    <source>
        <dbReference type="EMBL" id="KKN77762.1"/>
    </source>
</evidence>
<dbReference type="InterPro" id="IPR012337">
    <property type="entry name" value="RNaseH-like_sf"/>
</dbReference>
<dbReference type="Gene3D" id="1.10.150.20">
    <property type="entry name" value="5' to 3' exonuclease, C-terminal subdomain"/>
    <property type="match status" value="1"/>
</dbReference>
<dbReference type="SMART" id="SM00482">
    <property type="entry name" value="POLAc"/>
    <property type="match status" value="1"/>
</dbReference>
<dbReference type="SUPFAM" id="SSF56672">
    <property type="entry name" value="DNA/RNA polymerases"/>
    <property type="match status" value="1"/>
</dbReference>
<dbReference type="Pfam" id="PF00476">
    <property type="entry name" value="DNA_pol_A"/>
    <property type="match status" value="1"/>
</dbReference>
<dbReference type="AlphaFoldDB" id="A0A0F9TS49"/>
<dbReference type="Gene3D" id="3.30.70.370">
    <property type="match status" value="1"/>
</dbReference>
<dbReference type="PANTHER" id="PTHR10133">
    <property type="entry name" value="DNA POLYMERASE I"/>
    <property type="match status" value="1"/>
</dbReference>
<dbReference type="Gene3D" id="3.30.420.10">
    <property type="entry name" value="Ribonuclease H-like superfamily/Ribonuclease H"/>
    <property type="match status" value="1"/>
</dbReference>
<protein>
    <recommendedName>
        <fullName evidence="2">DNA-directed DNA polymerase family A palm domain-containing protein</fullName>
    </recommendedName>
</protein>
<accession>A0A0F9TS49</accession>
<dbReference type="InterPro" id="IPR001098">
    <property type="entry name" value="DNA-dir_DNA_pol_A_palm_dom"/>
</dbReference>
<dbReference type="InterPro" id="IPR002298">
    <property type="entry name" value="DNA_polymerase_A"/>
</dbReference>
<dbReference type="GO" id="GO:0006302">
    <property type="term" value="P:double-strand break repair"/>
    <property type="evidence" value="ECO:0007669"/>
    <property type="project" value="TreeGrafter"/>
</dbReference>
<dbReference type="GO" id="GO:0006261">
    <property type="term" value="P:DNA-templated DNA replication"/>
    <property type="evidence" value="ECO:0007669"/>
    <property type="project" value="InterPro"/>
</dbReference>
<comment type="caution">
    <text evidence="3">The sequence shown here is derived from an EMBL/GenBank/DDBJ whole genome shotgun (WGS) entry which is preliminary data.</text>
</comment>
<feature type="domain" description="DNA-directed DNA polymerase family A palm" evidence="2">
    <location>
        <begin position="370"/>
        <end position="586"/>
    </location>
</feature>
<keyword evidence="1" id="KW-0235">DNA replication</keyword>
<reference evidence="3" key="1">
    <citation type="journal article" date="2015" name="Nature">
        <title>Complex archaea that bridge the gap between prokaryotes and eukaryotes.</title>
        <authorList>
            <person name="Spang A."/>
            <person name="Saw J.H."/>
            <person name="Jorgensen S.L."/>
            <person name="Zaremba-Niedzwiedzka K."/>
            <person name="Martijn J."/>
            <person name="Lind A.E."/>
            <person name="van Eijk R."/>
            <person name="Schleper C."/>
            <person name="Guy L."/>
            <person name="Ettema T.J."/>
        </authorList>
    </citation>
    <scope>NUCLEOTIDE SEQUENCE</scope>
</reference>
<dbReference type="GO" id="GO:0003677">
    <property type="term" value="F:DNA binding"/>
    <property type="evidence" value="ECO:0007669"/>
    <property type="project" value="InterPro"/>
</dbReference>